<evidence type="ECO:0000256" key="1">
    <source>
        <dbReference type="SAM" id="MobiDB-lite"/>
    </source>
</evidence>
<dbReference type="OrthoDB" id="191192at2759"/>
<feature type="region of interest" description="Disordered" evidence="1">
    <location>
        <begin position="17"/>
        <end position="38"/>
    </location>
</feature>
<accession>A0A9P3PH79</accession>
<dbReference type="Proteomes" id="UP001063166">
    <property type="component" value="Unassembled WGS sequence"/>
</dbReference>
<comment type="caution">
    <text evidence="2">The sequence shown here is derived from an EMBL/GenBank/DDBJ whole genome shotgun (WGS) entry which is preliminary data.</text>
</comment>
<proteinExistence type="predicted"/>
<sequence length="156" mass="17440">MSPSILDSFDPFATHPFTNGSGVIPEPPPPSEYPLLIPSPRNRSHFLPTFCSSPSTSASLPPQLFGSPQQTSHLKTPHPRHMLPPSQQPVIRPVYPPSPHDATACPMFCCVHFIPTHTPIPRRTTQAVRPELKLSTWRIDSIRLPCPKFKNKMPRQ</sequence>
<protein>
    <submittedName>
        <fullName evidence="2">Uncharacterized protein</fullName>
    </submittedName>
</protein>
<feature type="region of interest" description="Disordered" evidence="1">
    <location>
        <begin position="53"/>
        <end position="88"/>
    </location>
</feature>
<keyword evidence="3" id="KW-1185">Reference proteome</keyword>
<evidence type="ECO:0000313" key="3">
    <source>
        <dbReference type="Proteomes" id="UP001063166"/>
    </source>
</evidence>
<organism evidence="2 3">
    <name type="scientific">Lyophyllum shimeji</name>
    <name type="common">Hon-shimeji</name>
    <name type="synonym">Tricholoma shimeji</name>
    <dbReference type="NCBI Taxonomy" id="47721"/>
    <lineage>
        <taxon>Eukaryota</taxon>
        <taxon>Fungi</taxon>
        <taxon>Dikarya</taxon>
        <taxon>Basidiomycota</taxon>
        <taxon>Agaricomycotina</taxon>
        <taxon>Agaricomycetes</taxon>
        <taxon>Agaricomycetidae</taxon>
        <taxon>Agaricales</taxon>
        <taxon>Tricholomatineae</taxon>
        <taxon>Lyophyllaceae</taxon>
        <taxon>Lyophyllum</taxon>
    </lineage>
</organism>
<gene>
    <name evidence="2" type="ORF">LshimejAT787_0209640</name>
</gene>
<dbReference type="AlphaFoldDB" id="A0A9P3PH79"/>
<evidence type="ECO:0000313" key="2">
    <source>
        <dbReference type="EMBL" id="GLB35399.1"/>
    </source>
</evidence>
<name>A0A9P3PH79_LYOSH</name>
<feature type="compositionally biased region" description="Polar residues" evidence="1">
    <location>
        <begin position="53"/>
        <end position="74"/>
    </location>
</feature>
<reference evidence="2" key="1">
    <citation type="submission" date="2022-07" db="EMBL/GenBank/DDBJ databases">
        <title>The genome of Lyophyllum shimeji provides insight into the initial evolution of ectomycorrhizal fungal genome.</title>
        <authorList>
            <person name="Kobayashi Y."/>
            <person name="Shibata T."/>
            <person name="Hirakawa H."/>
            <person name="Shigenobu S."/>
            <person name="Nishiyama T."/>
            <person name="Yamada A."/>
            <person name="Hasebe M."/>
            <person name="Kawaguchi M."/>
        </authorList>
    </citation>
    <scope>NUCLEOTIDE SEQUENCE</scope>
    <source>
        <strain evidence="2">AT787</strain>
    </source>
</reference>
<dbReference type="EMBL" id="BRPK01000002">
    <property type="protein sequence ID" value="GLB35399.1"/>
    <property type="molecule type" value="Genomic_DNA"/>
</dbReference>